<keyword evidence="6 16" id="KW-0540">Nuclease</keyword>
<evidence type="ECO:0000256" key="15">
    <source>
        <dbReference type="ARBA" id="ARBA00023254"/>
    </source>
</evidence>
<dbReference type="InterPro" id="IPR007281">
    <property type="entry name" value="Mre11_DNA-bd"/>
</dbReference>
<dbReference type="Proteomes" id="UP000694924">
    <property type="component" value="Unplaced"/>
</dbReference>
<keyword evidence="19" id="KW-1185">Reference proteome</keyword>
<evidence type="ECO:0000256" key="5">
    <source>
        <dbReference type="ARBA" id="ARBA00022454"/>
    </source>
</evidence>
<organism evidence="19 20">
    <name type="scientific">Polistes dominula</name>
    <name type="common">European paper wasp</name>
    <name type="synonym">Vespa dominula</name>
    <dbReference type="NCBI Taxonomy" id="743375"/>
    <lineage>
        <taxon>Eukaryota</taxon>
        <taxon>Metazoa</taxon>
        <taxon>Ecdysozoa</taxon>
        <taxon>Arthropoda</taxon>
        <taxon>Hexapoda</taxon>
        <taxon>Insecta</taxon>
        <taxon>Pterygota</taxon>
        <taxon>Neoptera</taxon>
        <taxon>Endopterygota</taxon>
        <taxon>Hymenoptera</taxon>
        <taxon>Apocrita</taxon>
        <taxon>Aculeata</taxon>
        <taxon>Vespoidea</taxon>
        <taxon>Vespidae</taxon>
        <taxon>Polistinae</taxon>
        <taxon>Polistini</taxon>
        <taxon>Polistes</taxon>
    </lineage>
</organism>
<evidence type="ECO:0000256" key="2">
    <source>
        <dbReference type="ARBA" id="ARBA00004123"/>
    </source>
</evidence>
<dbReference type="Gene3D" id="3.30.110.110">
    <property type="entry name" value="Mre11, capping domain"/>
    <property type="match status" value="1"/>
</dbReference>
<feature type="compositionally biased region" description="Low complexity" evidence="17">
    <location>
        <begin position="585"/>
        <end position="595"/>
    </location>
</feature>
<evidence type="ECO:0000313" key="21">
    <source>
        <dbReference type="RefSeq" id="XP_015175423.1"/>
    </source>
</evidence>
<dbReference type="PANTHER" id="PTHR10139">
    <property type="entry name" value="DOUBLE-STRAND BREAK REPAIR PROTEIN MRE11"/>
    <property type="match status" value="1"/>
</dbReference>
<dbReference type="Pfam" id="PF04152">
    <property type="entry name" value="Mre11_DNA_bind"/>
    <property type="match status" value="1"/>
</dbReference>
<keyword evidence="5" id="KW-0158">Chromosome</keyword>
<evidence type="ECO:0000256" key="6">
    <source>
        <dbReference type="ARBA" id="ARBA00022722"/>
    </source>
</evidence>
<evidence type="ECO:0000256" key="17">
    <source>
        <dbReference type="SAM" id="MobiDB-lite"/>
    </source>
</evidence>
<accession>A0ABM1I5D4</accession>
<comment type="function">
    <text evidence="16">Core component of the MRN complex, which plays a central role in double-strand break (DSB) repair, DNA recombination, maintenance of telomere integrity and meiosis. The MRN complex is involved in the repair of DNA double-strand breaks (DSBs) via homologous recombination (HR), an error-free mechanism which primarily occurs during S and G2 phases. The complex (1) mediates the end resection of damaged DNA, which generates proper single-stranded DNA, a key initial steps in HR, and is (2) required for the recruitment of other repair factors and efficient activation of ATM and ATR upon DNA damage. Within the MRN complex, MRE11 possesses both single-strand endonuclease activity and double-strand-specific 3'-5' exonuclease activity. MRE11 first endonucleolytically cleaves the 5' strand at DNA DSB ends to prevent non-homologous end joining (NHEJ) and licence HR. It then generates a single-stranded DNA gap via 3' to 5' exonucleolytic degradation, which is required for single-strand invasion and recombination.</text>
</comment>
<evidence type="ECO:0000256" key="9">
    <source>
        <dbReference type="ARBA" id="ARBA00022763"/>
    </source>
</evidence>
<evidence type="ECO:0000313" key="19">
    <source>
        <dbReference type="Proteomes" id="UP000694924"/>
    </source>
</evidence>
<evidence type="ECO:0000259" key="18">
    <source>
        <dbReference type="SMART" id="SM01347"/>
    </source>
</evidence>
<evidence type="ECO:0000256" key="16">
    <source>
        <dbReference type="PIRNR" id="PIRNR000882"/>
    </source>
</evidence>
<dbReference type="CDD" id="cd00840">
    <property type="entry name" value="MPP_Mre11_N"/>
    <property type="match status" value="1"/>
</dbReference>
<dbReference type="RefSeq" id="XP_015175423.1">
    <property type="nucleotide sequence ID" value="XM_015319937.1"/>
</dbReference>
<evidence type="ECO:0000256" key="7">
    <source>
        <dbReference type="ARBA" id="ARBA00022723"/>
    </source>
</evidence>
<comment type="subcellular location">
    <subcellularLocation>
        <location evidence="3">Chromosome</location>
    </subcellularLocation>
    <subcellularLocation>
        <location evidence="2 16">Nucleus</location>
    </subcellularLocation>
</comment>
<dbReference type="InterPro" id="IPR003701">
    <property type="entry name" value="Mre11"/>
</dbReference>
<dbReference type="Gene3D" id="3.60.21.10">
    <property type="match status" value="1"/>
</dbReference>
<dbReference type="SMART" id="SM01347">
    <property type="entry name" value="Mre11_DNA_bind"/>
    <property type="match status" value="1"/>
</dbReference>
<evidence type="ECO:0000256" key="11">
    <source>
        <dbReference type="ARBA" id="ARBA00022839"/>
    </source>
</evidence>
<dbReference type="RefSeq" id="XP_015175421.1">
    <property type="nucleotide sequence ID" value="XM_015319935.1"/>
</dbReference>
<keyword evidence="9 16" id="KW-0227">DNA damage</keyword>
<dbReference type="InterPro" id="IPR004843">
    <property type="entry name" value="Calcineurin-like_PHP"/>
</dbReference>
<proteinExistence type="inferred from homology"/>
<dbReference type="InterPro" id="IPR041796">
    <property type="entry name" value="Mre11_N"/>
</dbReference>
<evidence type="ECO:0000256" key="14">
    <source>
        <dbReference type="ARBA" id="ARBA00023242"/>
    </source>
</evidence>
<evidence type="ECO:0000256" key="12">
    <source>
        <dbReference type="ARBA" id="ARBA00023204"/>
    </source>
</evidence>
<reference evidence="20 21" key="1">
    <citation type="submission" date="2025-05" db="UniProtKB">
        <authorList>
            <consortium name="RefSeq"/>
        </authorList>
    </citation>
    <scope>IDENTIFICATION</scope>
    <source>
        <tissue evidence="20 21">Whole body</tissue>
    </source>
</reference>
<comment type="similarity">
    <text evidence="4 16">Belongs to the MRE11/RAD32 family.</text>
</comment>
<evidence type="ECO:0000313" key="20">
    <source>
        <dbReference type="RefSeq" id="XP_015175421.1"/>
    </source>
</evidence>
<keyword evidence="15 16" id="KW-0469">Meiosis</keyword>
<name>A0ABM1I5D4_POLDO</name>
<feature type="compositionally biased region" description="Low complexity" evidence="17">
    <location>
        <begin position="635"/>
        <end position="651"/>
    </location>
</feature>
<keyword evidence="7" id="KW-0479">Metal-binding</keyword>
<evidence type="ECO:0000256" key="1">
    <source>
        <dbReference type="ARBA" id="ARBA00001936"/>
    </source>
</evidence>
<dbReference type="PIRSF" id="PIRSF000882">
    <property type="entry name" value="DSB_repair_MRE11"/>
    <property type="match status" value="1"/>
</dbReference>
<comment type="cofactor">
    <cofactor evidence="1 16">
        <name>Mn(2+)</name>
        <dbReference type="ChEBI" id="CHEBI:29035"/>
    </cofactor>
</comment>
<feature type="compositionally biased region" description="Acidic residues" evidence="17">
    <location>
        <begin position="545"/>
        <end position="566"/>
    </location>
</feature>
<keyword evidence="13 16" id="KW-0464">Manganese</keyword>
<keyword evidence="8 16" id="KW-0255">Endonuclease</keyword>
<dbReference type="InterPro" id="IPR029052">
    <property type="entry name" value="Metallo-depent_PP-like"/>
</dbReference>
<dbReference type="SUPFAM" id="SSF56300">
    <property type="entry name" value="Metallo-dependent phosphatases"/>
    <property type="match status" value="1"/>
</dbReference>
<evidence type="ECO:0000256" key="4">
    <source>
        <dbReference type="ARBA" id="ARBA00009028"/>
    </source>
</evidence>
<dbReference type="InterPro" id="IPR038487">
    <property type="entry name" value="Mre11_capping_dom"/>
</dbReference>
<protein>
    <recommendedName>
        <fullName evidence="16">Double-strand break repair protein</fullName>
    </recommendedName>
</protein>
<sequence length="663" mass="75941">MSNVNPDDTFRILVATDIHLGYQHERNKGQPLNDSFTTFEEILQYGKKYEVDFILLGGDLFHDTKPSQTAMVECMDLLRKYCYGSGEVKMEFLTDPGKVFEHCRYKSVNYEDPNMNINMPIFTIHGNHDDPNFSSVGSMDILSVTGLVNYFGKWMSVDKLTIEPIVLKKGSTYISLYGMGFVNDQRLHRLIKNNKLMLKEVEEIPECFNILVLHQNRVQHSLNDFVPENKLPRFLNLVIWGHEHECRIEPESVAGAPYFISQPGSSIATSLCQNETVPKHVGLLSINKLRFKMKKLKLNTVRPFVLDTINLYKNPEIEERRNADCANPNIVITYVDEYIEHKILPKVITQFTGHPKQPKEPLVRLRIFYKDENDLFETTGLGQKYCDEVLNPMSMILFRKTSDNSKSSKDEFLNSSLDDVAEKFQFEDEESGWTQSVQGSIKEYFNSEENRNLLTVLSVSGLNETLSQYIVKADEDSIQDVIQNQISKTKEYLKKCNLENPDEIISKLREYRDDRNQKEDEECQDVINFLQTRPSKRSQKRTQPNDDDSNDDNDEVLIDDSNDEMNDNERSTSTAGRGRGKKTTSTRGRGSSRGTTGRGSRGSKTTSMNKSVKEFFTSKLSDNALKKAKLSEQMQSTRSRQNTTSSSQSSRPTVTNLFIDDSD</sequence>
<evidence type="ECO:0000256" key="8">
    <source>
        <dbReference type="ARBA" id="ARBA00022759"/>
    </source>
</evidence>
<dbReference type="PANTHER" id="PTHR10139:SF1">
    <property type="entry name" value="DOUBLE-STRAND BREAK REPAIR PROTEIN MRE11"/>
    <property type="match status" value="1"/>
</dbReference>
<evidence type="ECO:0000256" key="13">
    <source>
        <dbReference type="ARBA" id="ARBA00023211"/>
    </source>
</evidence>
<feature type="region of interest" description="Disordered" evidence="17">
    <location>
        <begin position="528"/>
        <end position="663"/>
    </location>
</feature>
<keyword evidence="10 16" id="KW-0378">Hydrolase</keyword>
<dbReference type="Pfam" id="PF00149">
    <property type="entry name" value="Metallophos"/>
    <property type="match status" value="1"/>
</dbReference>
<evidence type="ECO:0000256" key="10">
    <source>
        <dbReference type="ARBA" id="ARBA00022801"/>
    </source>
</evidence>
<keyword evidence="14 16" id="KW-0539">Nucleus</keyword>
<gene>
    <name evidence="20 21" type="primary">LOC107065876</name>
</gene>
<evidence type="ECO:0000256" key="3">
    <source>
        <dbReference type="ARBA" id="ARBA00004286"/>
    </source>
</evidence>
<feature type="domain" description="Mre11 DNA-binding" evidence="18">
    <location>
        <begin position="291"/>
        <end position="469"/>
    </location>
</feature>
<keyword evidence="11 16" id="KW-0269">Exonuclease</keyword>
<dbReference type="GeneID" id="107065876"/>
<keyword evidence="12 16" id="KW-0234">DNA repair</keyword>